<name>A0AAV2H6M7_LYMST</name>
<feature type="domain" description="Fibronectin type-III" evidence="2">
    <location>
        <begin position="635"/>
        <end position="730"/>
    </location>
</feature>
<dbReference type="InterPro" id="IPR003961">
    <property type="entry name" value="FN3_dom"/>
</dbReference>
<dbReference type="InterPro" id="IPR013783">
    <property type="entry name" value="Ig-like_fold"/>
</dbReference>
<dbReference type="CDD" id="cd00063">
    <property type="entry name" value="FN3"/>
    <property type="match status" value="9"/>
</dbReference>
<evidence type="ECO:0000256" key="1">
    <source>
        <dbReference type="SAM" id="Phobius"/>
    </source>
</evidence>
<proteinExistence type="predicted"/>
<dbReference type="FunFam" id="2.60.40.10:FF:000373">
    <property type="entry name" value="fibronectin type-III domain-containing protein 3A isoform X1"/>
    <property type="match status" value="1"/>
</dbReference>
<accession>A0AAV2H6M7</accession>
<keyword evidence="4" id="KW-1185">Reference proteome</keyword>
<sequence>MEAVAYQNVYPQGTPGGYVVAGTLVPMTGEVTQEVQASVNMDNSPATVRMVSSGGPPVPMPMQVPPGHMVQQIVDEHGILTHVILSPQPPGPAAPMTGGPASGSQYYTSYGAPHYPPSPAQYSHHPHPHPVPSHVHGGMPHIPSPTPPNCTNHVPVQSQGEYGASPPLNSTDDRTLRTRNRVRKKLQQRRINSNDGFYPTPPRPIGRRNRGVMGVNGDVGMHDPGLIHGHCMTSENGPMDMEEENNLITQCLSTMPAPKVTDVEARSSLIQLSPPEIDSTELDLDPSDLKYELLLSDKGREAKYKTVFCGDATEITLKDLKPATEYHLKVCAVFGEELKGALTEPVSFQTLNCEPDAPQAPKLMNKTKTSVQLKWNAACENGSKITAYQLEYDKGDGNFREAYSGLQRQHRINHLNASTRYVFRLAAINTLGKSPYSEVVSFFTSGSVPSQPDPPMLSEQFVFALTISWIRRPNDDEFLLQMEDESTGHGFIPVYNGPNLSYTVAKLRRNTEYKFRLAAKNEEGPSKWSETVCYKTLPERPQPPSKPQIKGKINPYSFRITWDPPSDSGGTEISKYIVELDDGQGYDTVYEGSEREHIFDHLRPGHLYRVRVASCSLGGRSDFSECCVATTLPVAPGQCQAPKLQGKPKATSLHLRWGYPDYDGGSQVTSFAAQMISPDNTTREVYKGHDRDCIVAGLLPGRPYLFQVRAFNRAGAGPWSEPLEVISGAGVPDAPRSPHVSCRSAHTALVSWEEPCNNGASIGEYRLEWQQRTDTAEFSQLYVGPNLSFDAKGLTPATMYTFRVQAINSAGPSQFSPSTPYVTPPSSPSPVIYIKVQANATSALLTWREPNSNGGDITSYNIDVSDKPLISVDPVAEYLLEDLSPETTYKIRVQAVNGIGVGAFSQIVKCTTKALPPSPPRLECVMLAPTSIKLKWGEGRNSDLLTYTLEMEKEDGSFQPVYTGPAHTHKVTRLTELTSYEFRIYASNDAGSGPYSDTYSFTTTKSPPPPIKAPKVHSLTVSGCVLEWQGVKPLGGDAVAYVLQLLSLNGRETEYKQIYKGPNTQFQLDCLQPNMEYQARVAAVRLSSDNTGDIIGAYSPGVIISPLAPEPPHTSSNVSASGAGHQKEKRGWSFYQIKIFVFICFVLLVFLAVEVCLQFISFDDKDLSASALPSSSSHTSGGRRS</sequence>
<dbReference type="Gene3D" id="2.60.40.10">
    <property type="entry name" value="Immunoglobulins"/>
    <property type="match status" value="9"/>
</dbReference>
<feature type="domain" description="Fibronectin type-III" evidence="2">
    <location>
        <begin position="916"/>
        <end position="1007"/>
    </location>
</feature>
<evidence type="ECO:0000313" key="4">
    <source>
        <dbReference type="Proteomes" id="UP001497497"/>
    </source>
</evidence>
<dbReference type="PANTHER" id="PTHR24099:SF11">
    <property type="entry name" value="FIBRONECTIN TYPE III DOMAIN-CONTAINING 3BA-RELATED"/>
    <property type="match status" value="1"/>
</dbReference>
<dbReference type="AlphaFoldDB" id="A0AAV2H6M7"/>
<evidence type="ECO:0000259" key="2">
    <source>
        <dbReference type="PROSITE" id="PS50853"/>
    </source>
</evidence>
<feature type="domain" description="Fibronectin type-III" evidence="2">
    <location>
        <begin position="827"/>
        <end position="915"/>
    </location>
</feature>
<keyword evidence="1" id="KW-0472">Membrane</keyword>
<dbReference type="SMART" id="SM00060">
    <property type="entry name" value="FN3"/>
    <property type="match status" value="9"/>
</dbReference>
<dbReference type="SUPFAM" id="SSF49265">
    <property type="entry name" value="Fibronectin type III"/>
    <property type="match status" value="5"/>
</dbReference>
<feature type="domain" description="Fibronectin type-III" evidence="2">
    <location>
        <begin position="734"/>
        <end position="826"/>
    </location>
</feature>
<feature type="domain" description="Fibronectin type-III" evidence="2">
    <location>
        <begin position="451"/>
        <end position="539"/>
    </location>
</feature>
<feature type="domain" description="Fibronectin type-III" evidence="2">
    <location>
        <begin position="357"/>
        <end position="447"/>
    </location>
</feature>
<feature type="domain" description="Fibronectin type-III" evidence="2">
    <location>
        <begin position="1010"/>
        <end position="1111"/>
    </location>
</feature>
<gene>
    <name evidence="3" type="ORF">GSLYS_00002046001</name>
</gene>
<dbReference type="PROSITE" id="PS50853">
    <property type="entry name" value="FN3"/>
    <property type="match status" value="9"/>
</dbReference>
<protein>
    <recommendedName>
        <fullName evidence="2">Fibronectin type-III domain-containing protein</fullName>
    </recommendedName>
</protein>
<feature type="transmembrane region" description="Helical" evidence="1">
    <location>
        <begin position="1139"/>
        <end position="1160"/>
    </location>
</feature>
<comment type="caution">
    <text evidence="3">The sequence shown here is derived from an EMBL/GenBank/DDBJ whole genome shotgun (WGS) entry which is preliminary data.</text>
</comment>
<dbReference type="InterPro" id="IPR036116">
    <property type="entry name" value="FN3_sf"/>
</dbReference>
<keyword evidence="1" id="KW-0812">Transmembrane</keyword>
<dbReference type="EMBL" id="CAXITT010000023">
    <property type="protein sequence ID" value="CAL1527876.1"/>
    <property type="molecule type" value="Genomic_DNA"/>
</dbReference>
<dbReference type="InterPro" id="IPR050617">
    <property type="entry name" value="E3_ligase_FN3/SPRY"/>
</dbReference>
<organism evidence="3 4">
    <name type="scientific">Lymnaea stagnalis</name>
    <name type="common">Great pond snail</name>
    <name type="synonym">Helix stagnalis</name>
    <dbReference type="NCBI Taxonomy" id="6523"/>
    <lineage>
        <taxon>Eukaryota</taxon>
        <taxon>Metazoa</taxon>
        <taxon>Spiralia</taxon>
        <taxon>Lophotrochozoa</taxon>
        <taxon>Mollusca</taxon>
        <taxon>Gastropoda</taxon>
        <taxon>Heterobranchia</taxon>
        <taxon>Euthyneura</taxon>
        <taxon>Panpulmonata</taxon>
        <taxon>Hygrophila</taxon>
        <taxon>Lymnaeoidea</taxon>
        <taxon>Lymnaeidae</taxon>
        <taxon>Lymnaea</taxon>
    </lineage>
</organism>
<feature type="domain" description="Fibronectin type-III" evidence="2">
    <location>
        <begin position="543"/>
        <end position="634"/>
    </location>
</feature>
<evidence type="ECO:0000313" key="3">
    <source>
        <dbReference type="EMBL" id="CAL1527876.1"/>
    </source>
</evidence>
<reference evidence="3 4" key="1">
    <citation type="submission" date="2024-04" db="EMBL/GenBank/DDBJ databases">
        <authorList>
            <consortium name="Genoscope - CEA"/>
            <person name="William W."/>
        </authorList>
    </citation>
    <scope>NUCLEOTIDE SEQUENCE [LARGE SCALE GENOMIC DNA]</scope>
</reference>
<dbReference type="PANTHER" id="PTHR24099">
    <property type="entry name" value="E3 UBIQUITIN-PROTEIN LIGASE TRIM36-RELATED"/>
    <property type="match status" value="1"/>
</dbReference>
<keyword evidence="1" id="KW-1133">Transmembrane helix</keyword>
<feature type="domain" description="Fibronectin type-III" evidence="2">
    <location>
        <begin position="254"/>
        <end position="353"/>
    </location>
</feature>
<dbReference type="Proteomes" id="UP001497497">
    <property type="component" value="Unassembled WGS sequence"/>
</dbReference>
<dbReference type="Pfam" id="PF00041">
    <property type="entry name" value="fn3"/>
    <property type="match status" value="6"/>
</dbReference>